<dbReference type="RefSeq" id="WP_182042179.1">
    <property type="nucleotide sequence ID" value="NZ_JACDZE010000001.1"/>
</dbReference>
<keyword evidence="4" id="KW-1185">Reference proteome</keyword>
<dbReference type="Gene3D" id="3.40.630.30">
    <property type="match status" value="1"/>
</dbReference>
<dbReference type="InterPro" id="IPR016181">
    <property type="entry name" value="Acyl_CoA_acyltransferase"/>
</dbReference>
<feature type="domain" description="N-acetyltransferase" evidence="2">
    <location>
        <begin position="6"/>
        <end position="93"/>
    </location>
</feature>
<dbReference type="EMBL" id="JACDZE010000001">
    <property type="protein sequence ID" value="MBA5628587.1"/>
    <property type="molecule type" value="Genomic_DNA"/>
</dbReference>
<reference evidence="3 4" key="1">
    <citation type="submission" date="2020-07" db="EMBL/GenBank/DDBJ databases">
        <title>Moheibacter lacus sp. nov., a member of the family Flavobacteriaceae isolated from freshwater lake sediment.</title>
        <authorList>
            <person name="Liu Y."/>
        </authorList>
    </citation>
    <scope>NUCLEOTIDE SEQUENCE [LARGE SCALE GENOMIC DNA]</scope>
    <source>
        <strain evidence="3 4">BDHS18</strain>
    </source>
</reference>
<dbReference type="PANTHER" id="PTHR31435:SF10">
    <property type="entry name" value="BSR4717 PROTEIN"/>
    <property type="match status" value="1"/>
</dbReference>
<evidence type="ECO:0000313" key="3">
    <source>
        <dbReference type="EMBL" id="MBA5628587.1"/>
    </source>
</evidence>
<protein>
    <submittedName>
        <fullName evidence="3">N-acetyltransferase</fullName>
    </submittedName>
</protein>
<dbReference type="InterPro" id="IPR045057">
    <property type="entry name" value="Gcn5-rel_NAT"/>
</dbReference>
<organism evidence="3 4">
    <name type="scientific">Moheibacter lacus</name>
    <dbReference type="NCBI Taxonomy" id="2745851"/>
    <lineage>
        <taxon>Bacteria</taxon>
        <taxon>Pseudomonadati</taxon>
        <taxon>Bacteroidota</taxon>
        <taxon>Flavobacteriia</taxon>
        <taxon>Flavobacteriales</taxon>
        <taxon>Weeksellaceae</taxon>
        <taxon>Moheibacter</taxon>
    </lineage>
</organism>
<accession>A0A838ZN43</accession>
<feature type="domain" description="N-acetyltransferase" evidence="1">
    <location>
        <begin position="1"/>
        <end position="93"/>
    </location>
</feature>
<gene>
    <name evidence="3" type="ORF">HU137_02240</name>
</gene>
<evidence type="ECO:0000259" key="2">
    <source>
        <dbReference type="PROSITE" id="PS51729"/>
    </source>
</evidence>
<keyword evidence="3" id="KW-0808">Transferase</keyword>
<dbReference type="Pfam" id="PF14542">
    <property type="entry name" value="Acetyltransf_CG"/>
    <property type="match status" value="1"/>
</dbReference>
<dbReference type="CDD" id="cd04301">
    <property type="entry name" value="NAT_SF"/>
    <property type="match status" value="1"/>
</dbReference>
<dbReference type="SUPFAM" id="SSF55729">
    <property type="entry name" value="Acyl-CoA N-acyltransferases (Nat)"/>
    <property type="match status" value="1"/>
</dbReference>
<dbReference type="AlphaFoldDB" id="A0A838ZN43"/>
<evidence type="ECO:0000313" key="4">
    <source>
        <dbReference type="Proteomes" id="UP000552241"/>
    </source>
</evidence>
<sequence length="93" mass="10386">MDIQRINNGNKGFFQAMENGVQAGLMTYSWAGNDKFIIDHTEVDEKFNGQGVGKKMVMEAVDFARSNNLKIIPLCPFAKSVFDKVAEIQDVRG</sequence>
<dbReference type="PROSITE" id="PS51186">
    <property type="entry name" value="GNAT"/>
    <property type="match status" value="1"/>
</dbReference>
<dbReference type="GO" id="GO:0016747">
    <property type="term" value="F:acyltransferase activity, transferring groups other than amino-acyl groups"/>
    <property type="evidence" value="ECO:0007669"/>
    <property type="project" value="InterPro"/>
</dbReference>
<evidence type="ECO:0000259" key="1">
    <source>
        <dbReference type="PROSITE" id="PS51186"/>
    </source>
</evidence>
<proteinExistence type="predicted"/>
<dbReference type="PROSITE" id="PS51729">
    <property type="entry name" value="GNAT_YJDJ"/>
    <property type="match status" value="1"/>
</dbReference>
<dbReference type="InterPro" id="IPR031165">
    <property type="entry name" value="GNAT_YJDJ"/>
</dbReference>
<comment type="caution">
    <text evidence="3">The sequence shown here is derived from an EMBL/GenBank/DDBJ whole genome shotgun (WGS) entry which is preliminary data.</text>
</comment>
<dbReference type="PANTHER" id="PTHR31435">
    <property type="entry name" value="PROTEIN NATD1"/>
    <property type="match status" value="1"/>
</dbReference>
<dbReference type="InterPro" id="IPR000182">
    <property type="entry name" value="GNAT_dom"/>
</dbReference>
<dbReference type="Proteomes" id="UP000552241">
    <property type="component" value="Unassembled WGS sequence"/>
</dbReference>
<name>A0A838ZN43_9FLAO</name>